<dbReference type="InterPro" id="IPR023799">
    <property type="entry name" value="RbfA_dom_sf"/>
</dbReference>
<dbReference type="AlphaFoldDB" id="A0A0G1VIR1"/>
<accession>A0A0G1VIR1</accession>
<evidence type="ECO:0000313" key="2">
    <source>
        <dbReference type="EMBL" id="KKW06341.1"/>
    </source>
</evidence>
<dbReference type="InterPro" id="IPR000238">
    <property type="entry name" value="RbfA"/>
</dbReference>
<dbReference type="GO" id="GO:0006364">
    <property type="term" value="P:rRNA processing"/>
    <property type="evidence" value="ECO:0007669"/>
    <property type="project" value="InterPro"/>
</dbReference>
<gene>
    <name evidence="2" type="ORF">UY39_C0039G0003</name>
</gene>
<protein>
    <submittedName>
        <fullName evidence="2">Ribosome-binding factor A</fullName>
    </submittedName>
</protein>
<dbReference type="Pfam" id="PF02033">
    <property type="entry name" value="RBFA"/>
    <property type="match status" value="1"/>
</dbReference>
<sequence length="112" mass="12891">MYIMSHRQIKAAETIAHMAADFFARSSNTPQSGSSLITVTRAEISPDLKNVKVFLSVLPEHLEKTALAFAKRNRTDFRDYLKGHSIMRYLPTIDFELDYGEKNRQRIDELTN</sequence>
<organism evidence="2 3">
    <name type="scientific">Candidatus Kaiserbacteria bacterium GW2011_GWC2_49_12</name>
    <dbReference type="NCBI Taxonomy" id="1618675"/>
    <lineage>
        <taxon>Bacteria</taxon>
        <taxon>Candidatus Kaiseribacteriota</taxon>
    </lineage>
</organism>
<dbReference type="EMBL" id="LCPV01000039">
    <property type="protein sequence ID" value="KKW06341.1"/>
    <property type="molecule type" value="Genomic_DNA"/>
</dbReference>
<proteinExistence type="predicted"/>
<name>A0A0G1VIR1_9BACT</name>
<dbReference type="Gene3D" id="3.30.300.20">
    <property type="match status" value="1"/>
</dbReference>
<keyword evidence="1" id="KW-0690">Ribosome biogenesis</keyword>
<evidence type="ECO:0000256" key="1">
    <source>
        <dbReference type="ARBA" id="ARBA00022517"/>
    </source>
</evidence>
<comment type="caution">
    <text evidence="2">The sequence shown here is derived from an EMBL/GenBank/DDBJ whole genome shotgun (WGS) entry which is preliminary data.</text>
</comment>
<reference evidence="2 3" key="1">
    <citation type="journal article" date="2015" name="Nature">
        <title>rRNA introns, odd ribosomes, and small enigmatic genomes across a large radiation of phyla.</title>
        <authorList>
            <person name="Brown C.T."/>
            <person name="Hug L.A."/>
            <person name="Thomas B.C."/>
            <person name="Sharon I."/>
            <person name="Castelle C.J."/>
            <person name="Singh A."/>
            <person name="Wilkins M.J."/>
            <person name="Williams K.H."/>
            <person name="Banfield J.F."/>
        </authorList>
    </citation>
    <scope>NUCLEOTIDE SEQUENCE [LARGE SCALE GENOMIC DNA]</scope>
</reference>
<dbReference type="SUPFAM" id="SSF89919">
    <property type="entry name" value="Ribosome-binding factor A, RbfA"/>
    <property type="match status" value="1"/>
</dbReference>
<evidence type="ECO:0000313" key="3">
    <source>
        <dbReference type="Proteomes" id="UP000034589"/>
    </source>
</evidence>
<dbReference type="Proteomes" id="UP000034589">
    <property type="component" value="Unassembled WGS sequence"/>
</dbReference>
<dbReference type="InterPro" id="IPR015946">
    <property type="entry name" value="KH_dom-like_a/b"/>
</dbReference>